<dbReference type="Proteomes" id="UP001642501">
    <property type="component" value="Unassembled WGS sequence"/>
</dbReference>
<feature type="transmembrane region" description="Helical" evidence="6">
    <location>
        <begin position="597"/>
        <end position="616"/>
    </location>
</feature>
<dbReference type="InterPro" id="IPR036259">
    <property type="entry name" value="MFS_trans_sf"/>
</dbReference>
<keyword evidence="3 6" id="KW-1133">Transmembrane helix</keyword>
<evidence type="ECO:0000313" key="7">
    <source>
        <dbReference type="EMBL" id="CAK7272398.1"/>
    </source>
</evidence>
<sequence>MSVFQNIRGRNKGINHLVVAPTAETATEPEATTTGAETGANGVLTGDSEKGTAAAPTLEKDDLSDSSSRLSLEARNEIEVQKNGNKITDDAQLGVKKAEAAALVWSRKQVLFTYAWIWVCFFMLALQMSVLTNVTYFAYSSFESAPEIATAYILTAVIGGVLKLPIAKVLNIWGRAEGFLFFVGVYLLGMIIIASCNGPNSYAAGYVLYWIGYDALYFIMDVFVADTSGLRNRAFAFAFVSTPFICTAFTGPLAAQSFLSHTTWRWAIGSFVIIMFFVFTPLAIVFKFFQRKAEKMGLFVRQPSGRTAAQSVMHYIHEFDVIGALILMAAWVLFFLPFSMRSNGRADYKSGTFIAMVVIGILLFPVFYVWERYFARVHFINYELFRKPTVVGACTVACVLYYSFYAWDLNYYYFVMVVYNLDVSKTGYMTQIYNIGSCFMGAVFGIYVRYTKHFKWACLYWGLLLMFLGSGLMIRFRGQESNIGLIVMCQLFIAFGGGTLVIGQSMAVMAAADREGVPLVLALLSLFNSFGGAIGYAVAQAIYLNTFPSALNSRLPENMLNMTETIMNGGATLQMTYPVGSPARDAINYAWGQSQRINSISSTAFLILGIPGILLWKNYNVDRQQNKGSVL</sequence>
<feature type="transmembrane region" description="Helical" evidence="6">
    <location>
        <begin position="321"/>
        <end position="340"/>
    </location>
</feature>
<feature type="transmembrane region" description="Helical" evidence="6">
    <location>
        <begin position="459"/>
        <end position="477"/>
    </location>
</feature>
<feature type="region of interest" description="Disordered" evidence="5">
    <location>
        <begin position="19"/>
        <end position="68"/>
    </location>
</feature>
<protein>
    <submittedName>
        <fullName evidence="7">Siderochrome iron transporter 2</fullName>
    </submittedName>
</protein>
<feature type="transmembrane region" description="Helical" evidence="6">
    <location>
        <begin position="115"/>
        <end position="136"/>
    </location>
</feature>
<dbReference type="PANTHER" id="PTHR23501">
    <property type="entry name" value="MAJOR FACILITATOR SUPERFAMILY"/>
    <property type="match status" value="1"/>
</dbReference>
<feature type="transmembrane region" description="Helical" evidence="6">
    <location>
        <begin position="207"/>
        <end position="225"/>
    </location>
</feature>
<evidence type="ECO:0000256" key="4">
    <source>
        <dbReference type="ARBA" id="ARBA00023136"/>
    </source>
</evidence>
<feature type="transmembrane region" description="Helical" evidence="6">
    <location>
        <begin position="148"/>
        <end position="166"/>
    </location>
</feature>
<evidence type="ECO:0000256" key="6">
    <source>
        <dbReference type="SAM" id="Phobius"/>
    </source>
</evidence>
<dbReference type="Gene3D" id="1.20.1250.20">
    <property type="entry name" value="MFS general substrate transporter like domains"/>
    <property type="match status" value="1"/>
</dbReference>
<feature type="transmembrane region" description="Helical" evidence="6">
    <location>
        <begin position="390"/>
        <end position="407"/>
    </location>
</feature>
<dbReference type="EMBL" id="CAWUOM010000106">
    <property type="protein sequence ID" value="CAK7272398.1"/>
    <property type="molecule type" value="Genomic_DNA"/>
</dbReference>
<comment type="subcellular location">
    <subcellularLocation>
        <location evidence="1">Membrane</location>
        <topology evidence="1">Multi-pass membrane protein</topology>
    </subcellularLocation>
</comment>
<dbReference type="SUPFAM" id="SSF103473">
    <property type="entry name" value="MFS general substrate transporter"/>
    <property type="match status" value="1"/>
</dbReference>
<organism evidence="7 8">
    <name type="scientific">Sporothrix epigloea</name>
    <dbReference type="NCBI Taxonomy" id="1892477"/>
    <lineage>
        <taxon>Eukaryota</taxon>
        <taxon>Fungi</taxon>
        <taxon>Dikarya</taxon>
        <taxon>Ascomycota</taxon>
        <taxon>Pezizomycotina</taxon>
        <taxon>Sordariomycetes</taxon>
        <taxon>Sordariomycetidae</taxon>
        <taxon>Ophiostomatales</taxon>
        <taxon>Ophiostomataceae</taxon>
        <taxon>Sporothrix</taxon>
    </lineage>
</organism>
<evidence type="ECO:0000256" key="3">
    <source>
        <dbReference type="ARBA" id="ARBA00022989"/>
    </source>
</evidence>
<keyword evidence="2 6" id="KW-0812">Transmembrane</keyword>
<name>A0ABP0DXL6_9PEZI</name>
<proteinExistence type="predicted"/>
<keyword evidence="4 6" id="KW-0472">Membrane</keyword>
<accession>A0ABP0DXL6</accession>
<dbReference type="Pfam" id="PF07690">
    <property type="entry name" value="MFS_1"/>
    <property type="match status" value="1"/>
</dbReference>
<feature type="transmembrane region" description="Helical" evidence="6">
    <location>
        <begin position="266"/>
        <end position="289"/>
    </location>
</feature>
<feature type="transmembrane region" description="Helical" evidence="6">
    <location>
        <begin position="483"/>
        <end position="507"/>
    </location>
</feature>
<feature type="transmembrane region" description="Helical" evidence="6">
    <location>
        <begin position="352"/>
        <end position="370"/>
    </location>
</feature>
<evidence type="ECO:0000256" key="2">
    <source>
        <dbReference type="ARBA" id="ARBA00022692"/>
    </source>
</evidence>
<gene>
    <name evidence="7" type="primary">SIT2</name>
    <name evidence="7" type="ORF">SEPCBS57363_005111</name>
</gene>
<feature type="transmembrane region" description="Helical" evidence="6">
    <location>
        <begin position="519"/>
        <end position="543"/>
    </location>
</feature>
<feature type="compositionally biased region" description="Low complexity" evidence="5">
    <location>
        <begin position="20"/>
        <end position="40"/>
    </location>
</feature>
<keyword evidence="8" id="KW-1185">Reference proteome</keyword>
<dbReference type="PANTHER" id="PTHR23501:SF107">
    <property type="entry name" value="TRANSPORTER, PUTATIVE (AFU_ORTHOLOGUE AFUA_7G04730)-RELATED"/>
    <property type="match status" value="1"/>
</dbReference>
<evidence type="ECO:0000256" key="1">
    <source>
        <dbReference type="ARBA" id="ARBA00004141"/>
    </source>
</evidence>
<feature type="transmembrane region" description="Helical" evidence="6">
    <location>
        <begin position="178"/>
        <end position="195"/>
    </location>
</feature>
<feature type="transmembrane region" description="Helical" evidence="6">
    <location>
        <begin position="427"/>
        <end position="447"/>
    </location>
</feature>
<comment type="caution">
    <text evidence="7">The sequence shown here is derived from an EMBL/GenBank/DDBJ whole genome shotgun (WGS) entry which is preliminary data.</text>
</comment>
<evidence type="ECO:0000256" key="5">
    <source>
        <dbReference type="SAM" id="MobiDB-lite"/>
    </source>
</evidence>
<dbReference type="InterPro" id="IPR011701">
    <property type="entry name" value="MFS"/>
</dbReference>
<reference evidence="7 8" key="1">
    <citation type="submission" date="2024-01" db="EMBL/GenBank/DDBJ databases">
        <authorList>
            <person name="Allen C."/>
            <person name="Tagirdzhanova G."/>
        </authorList>
    </citation>
    <scope>NUCLEOTIDE SEQUENCE [LARGE SCALE GENOMIC DNA]</scope>
    <source>
        <strain evidence="7 8">CBS 573.63</strain>
    </source>
</reference>
<feature type="transmembrane region" description="Helical" evidence="6">
    <location>
        <begin position="234"/>
        <end position="254"/>
    </location>
</feature>
<evidence type="ECO:0000313" key="8">
    <source>
        <dbReference type="Proteomes" id="UP001642501"/>
    </source>
</evidence>